<organism evidence="1 2">
    <name type="scientific">Absidia repens</name>
    <dbReference type="NCBI Taxonomy" id="90262"/>
    <lineage>
        <taxon>Eukaryota</taxon>
        <taxon>Fungi</taxon>
        <taxon>Fungi incertae sedis</taxon>
        <taxon>Mucoromycota</taxon>
        <taxon>Mucoromycotina</taxon>
        <taxon>Mucoromycetes</taxon>
        <taxon>Mucorales</taxon>
        <taxon>Cunninghamellaceae</taxon>
        <taxon>Absidia</taxon>
    </lineage>
</organism>
<keyword evidence="2" id="KW-1185">Reference proteome</keyword>
<dbReference type="AlphaFoldDB" id="A0A1X2IXC3"/>
<accession>A0A1X2IXC3</accession>
<name>A0A1X2IXC3_9FUNG</name>
<reference evidence="1 2" key="1">
    <citation type="submission" date="2016-07" db="EMBL/GenBank/DDBJ databases">
        <title>Pervasive Adenine N6-methylation of Active Genes in Fungi.</title>
        <authorList>
            <consortium name="DOE Joint Genome Institute"/>
            <person name="Mondo S.J."/>
            <person name="Dannebaum R.O."/>
            <person name="Kuo R.C."/>
            <person name="Labutti K."/>
            <person name="Haridas S."/>
            <person name="Kuo A."/>
            <person name="Salamov A."/>
            <person name="Ahrendt S.R."/>
            <person name="Lipzen A."/>
            <person name="Sullivan W."/>
            <person name="Andreopoulos W.B."/>
            <person name="Clum A."/>
            <person name="Lindquist E."/>
            <person name="Daum C."/>
            <person name="Ramamoorthy G.K."/>
            <person name="Gryganskyi A."/>
            <person name="Culley D."/>
            <person name="Magnuson J.K."/>
            <person name="James T.Y."/>
            <person name="O'Malley M.A."/>
            <person name="Stajich J.E."/>
            <person name="Spatafora J.W."/>
            <person name="Visel A."/>
            <person name="Grigoriev I.V."/>
        </authorList>
    </citation>
    <scope>NUCLEOTIDE SEQUENCE [LARGE SCALE GENOMIC DNA]</scope>
    <source>
        <strain evidence="1 2">NRRL 1336</strain>
    </source>
</reference>
<comment type="caution">
    <text evidence="1">The sequence shown here is derived from an EMBL/GenBank/DDBJ whole genome shotgun (WGS) entry which is preliminary data.</text>
</comment>
<evidence type="ECO:0000313" key="1">
    <source>
        <dbReference type="EMBL" id="ORZ23950.1"/>
    </source>
</evidence>
<proteinExistence type="predicted"/>
<dbReference type="Proteomes" id="UP000193560">
    <property type="component" value="Unassembled WGS sequence"/>
</dbReference>
<sequence>MFLVGNGDLSVGSSGHSVILEWIGELLVTSTLVNKAIMDFGIGGFFLLSDTVYNQTTCWFAFILLI</sequence>
<protein>
    <submittedName>
        <fullName evidence="1">Uncharacterized protein</fullName>
    </submittedName>
</protein>
<evidence type="ECO:0000313" key="2">
    <source>
        <dbReference type="Proteomes" id="UP000193560"/>
    </source>
</evidence>
<dbReference type="EMBL" id="MCGE01000002">
    <property type="protein sequence ID" value="ORZ23950.1"/>
    <property type="molecule type" value="Genomic_DNA"/>
</dbReference>
<gene>
    <name evidence="1" type="ORF">BCR42DRAFT_401904</name>
</gene>